<keyword evidence="4" id="KW-1185">Reference proteome</keyword>
<dbReference type="HOGENOM" id="CLU_126541_0_0_6"/>
<dbReference type="AlphaFoldDB" id="A0A068QPW1"/>
<evidence type="ECO:0000313" key="1">
    <source>
        <dbReference type="EMBL" id="CDG16814.1"/>
    </source>
</evidence>
<sequence>MNETIDFYMEPMIFFKSSDFLSGSSDKLEGYEIIEGKEDAIKLLFDQDVPSQYTIWSDFFSDLISEFYLHEDYKKADKDILGRTKVSTEDYVKENIRKRKLYLMRKKQGLADNVEYDSFLEDVSDECHHMLNMVSIYRYLFSFNENSKLEEIFSIFKKGFMPCGVTKDKKIVVFNPMVLKTS</sequence>
<organism evidence="1 3">
    <name type="scientific">Xenorhabdus doucetiae</name>
    <dbReference type="NCBI Taxonomy" id="351671"/>
    <lineage>
        <taxon>Bacteria</taxon>
        <taxon>Pseudomonadati</taxon>
        <taxon>Pseudomonadota</taxon>
        <taxon>Gammaproteobacteria</taxon>
        <taxon>Enterobacterales</taxon>
        <taxon>Morganellaceae</taxon>
        <taxon>Xenorhabdus</taxon>
    </lineage>
</organism>
<dbReference type="KEGG" id="xdo:XDD1_1111"/>
<dbReference type="EMBL" id="FO704550">
    <property type="protein sequence ID" value="CDG16814.1"/>
    <property type="molecule type" value="Genomic_DNA"/>
</dbReference>
<evidence type="ECO:0000313" key="2">
    <source>
        <dbReference type="EMBL" id="TYP16528.1"/>
    </source>
</evidence>
<dbReference type="EMBL" id="VNHN01000003">
    <property type="protein sequence ID" value="TYP16528.1"/>
    <property type="molecule type" value="Genomic_DNA"/>
</dbReference>
<evidence type="ECO:0000313" key="3">
    <source>
        <dbReference type="Proteomes" id="UP000032721"/>
    </source>
</evidence>
<reference evidence="1 3" key="1">
    <citation type="submission" date="2013-07" db="EMBL/GenBank/DDBJ databases">
        <authorList>
            <person name="Genoscope - CEA"/>
        </authorList>
    </citation>
    <scope>NUCLEOTIDE SEQUENCE [LARGE SCALE GENOMIC DNA]</scope>
    <source>
        <strain evidence="1">FRM16</strain>
        <strain evidence="3">FRM16 / DSM 17909</strain>
    </source>
</reference>
<proteinExistence type="predicted"/>
<dbReference type="OrthoDB" id="8479718at2"/>
<gene>
    <name evidence="2" type="ORF">LY16_00386</name>
    <name evidence="1" type="ORF">XDD1_1111</name>
</gene>
<evidence type="ECO:0000313" key="4">
    <source>
        <dbReference type="Proteomes" id="UP000324170"/>
    </source>
</evidence>
<dbReference type="STRING" id="351671.XDD1_1111"/>
<dbReference type="RefSeq" id="WP_045969295.1">
    <property type="nucleotide sequence ID" value="NZ_CAWMED010000001.1"/>
</dbReference>
<reference evidence="2 4" key="2">
    <citation type="submission" date="2019-07" db="EMBL/GenBank/DDBJ databases">
        <title>Genomic Encyclopedia of Type Strains, Phase I: the one thousand microbial genomes (KMG-I) project.</title>
        <authorList>
            <person name="Kyrpides N."/>
        </authorList>
    </citation>
    <scope>NUCLEOTIDE SEQUENCE [LARGE SCALE GENOMIC DNA]</scope>
    <source>
        <strain evidence="2 4">DSM 17909</strain>
    </source>
</reference>
<protein>
    <submittedName>
        <fullName evidence="1">Uncharacterized protein</fullName>
    </submittedName>
</protein>
<accession>A0A068QPW1</accession>
<name>A0A068QPW1_9GAMM</name>
<dbReference type="Proteomes" id="UP000032721">
    <property type="component" value="Chromosome"/>
</dbReference>
<dbReference type="Proteomes" id="UP000324170">
    <property type="component" value="Unassembled WGS sequence"/>
</dbReference>